<dbReference type="HOGENOM" id="CLU_2754263_0_0_9"/>
<dbReference type="AlphaFoldDB" id="A8SKF7"/>
<reference evidence="1 2" key="1">
    <citation type="submission" date="2007-09" db="EMBL/GenBank/DDBJ databases">
        <title>Draft genome sequence of Peptostreptococcus micros (ATCC 33270).</title>
        <authorList>
            <person name="Sudarsanam P."/>
            <person name="Ley R."/>
            <person name="Guruge J."/>
            <person name="Turnbaugh P.J."/>
            <person name="Mahowald M."/>
            <person name="Liep D."/>
            <person name="Gordon J."/>
        </authorList>
    </citation>
    <scope>NUCLEOTIDE SEQUENCE [LARGE SCALE GENOMIC DNA]</scope>
    <source>
        <strain evidence="1 2">ATCC 33270</strain>
    </source>
</reference>
<organism evidence="1 2">
    <name type="scientific">Parvimonas micra ATCC 33270</name>
    <dbReference type="NCBI Taxonomy" id="411465"/>
    <lineage>
        <taxon>Bacteria</taxon>
        <taxon>Bacillati</taxon>
        <taxon>Bacillota</taxon>
        <taxon>Tissierellia</taxon>
        <taxon>Tissierellales</taxon>
        <taxon>Peptoniphilaceae</taxon>
        <taxon>Parvimonas</taxon>
    </lineage>
</organism>
<name>A8SKF7_9FIRM</name>
<proteinExistence type="predicted"/>
<dbReference type="Proteomes" id="UP000003162">
    <property type="component" value="Unassembled WGS sequence"/>
</dbReference>
<accession>A8SKF7</accession>
<comment type="caution">
    <text evidence="1">The sequence shown here is derived from an EMBL/GenBank/DDBJ whole genome shotgun (WGS) entry which is preliminary data.</text>
</comment>
<reference evidence="1 2" key="2">
    <citation type="submission" date="2007-09" db="EMBL/GenBank/DDBJ databases">
        <authorList>
            <person name="Fulton L."/>
            <person name="Clifton S."/>
            <person name="Fulton B."/>
            <person name="Xu J."/>
            <person name="Minx P."/>
            <person name="Pepin K.H."/>
            <person name="Johnson M."/>
            <person name="Thiruvilangam P."/>
            <person name="Bhonagiri V."/>
            <person name="Nash W.E."/>
            <person name="Mardis E.R."/>
            <person name="Wilson R.K."/>
        </authorList>
    </citation>
    <scope>NUCLEOTIDE SEQUENCE [LARGE SCALE GENOMIC DNA]</scope>
    <source>
        <strain evidence="1 2">ATCC 33270</strain>
    </source>
</reference>
<evidence type="ECO:0000313" key="1">
    <source>
        <dbReference type="EMBL" id="EDP24090.1"/>
    </source>
</evidence>
<evidence type="ECO:0000313" key="2">
    <source>
        <dbReference type="Proteomes" id="UP000003162"/>
    </source>
</evidence>
<sequence>MTVKDLFILKSGKIKKENLYCQYVECGSKEKENLWEEFIILNTTTQLIYTLKIFFETQKSSLKKFFCKII</sequence>
<gene>
    <name evidence="1" type="ORF">PEPMIC_00669</name>
</gene>
<dbReference type="EMBL" id="ABEE02000016">
    <property type="protein sequence ID" value="EDP24090.1"/>
    <property type="molecule type" value="Genomic_DNA"/>
</dbReference>
<protein>
    <submittedName>
        <fullName evidence="1">Uncharacterized protein</fullName>
    </submittedName>
</protein>